<dbReference type="AlphaFoldDB" id="A0A656PPG7"/>
<feature type="transmembrane region" description="Helical" evidence="1">
    <location>
        <begin position="54"/>
        <end position="76"/>
    </location>
</feature>
<sequence length="198" mass="21974">MLEKYLPFLKPRENEEKTLKGEIYTPDDTLFFNPESLRAEAFTAGSTVKISSSLIVFFSVALAGLLAAHMVVTFLLNSLLSEQKNLEFKINEYAGVEEKARQIAGKINYSKNTIGARKPLTTRISFIMSRLSQDLSLSKVDFNPEKFEIVVKGSSPAGITGMFLSWLKDGGVSEVVIKEAVFSSSENVYAVKLEGVYR</sequence>
<evidence type="ECO:0000256" key="1">
    <source>
        <dbReference type="SAM" id="Phobius"/>
    </source>
</evidence>
<comment type="caution">
    <text evidence="2">The sequence shown here is derived from an EMBL/GenBank/DDBJ whole genome shotgun (WGS) entry which is preliminary data.</text>
</comment>
<dbReference type="Proteomes" id="UP000262056">
    <property type="component" value="Unassembled WGS sequence"/>
</dbReference>
<evidence type="ECO:0000313" key="2">
    <source>
        <dbReference type="EMBL" id="HCQ40197.1"/>
    </source>
</evidence>
<proteinExistence type="predicted"/>
<reference evidence="2 3" key="1">
    <citation type="journal article" date="2018" name="Nat. Biotechnol.">
        <title>A standardized bacterial taxonomy based on genome phylogeny substantially revises the tree of life.</title>
        <authorList>
            <person name="Parks D.H."/>
            <person name="Chuvochina M."/>
            <person name="Waite D.W."/>
            <person name="Rinke C."/>
            <person name="Skarshewski A."/>
            <person name="Chaumeil P.A."/>
            <person name="Hugenholtz P."/>
        </authorList>
    </citation>
    <scope>NUCLEOTIDE SEQUENCE [LARGE SCALE GENOMIC DNA]</scope>
    <source>
        <strain evidence="2">UBA12021</strain>
    </source>
</reference>
<keyword evidence="1" id="KW-0812">Transmembrane</keyword>
<protein>
    <recommendedName>
        <fullName evidence="4">PilN domain-containing protein</fullName>
    </recommendedName>
</protein>
<evidence type="ECO:0000313" key="3">
    <source>
        <dbReference type="Proteomes" id="UP000262056"/>
    </source>
</evidence>
<dbReference type="EMBL" id="DQFB01000002">
    <property type="protein sequence ID" value="HCQ40197.1"/>
    <property type="molecule type" value="Genomic_DNA"/>
</dbReference>
<keyword evidence="1" id="KW-1133">Transmembrane helix</keyword>
<name>A0A656PPG7_UNCKA</name>
<accession>A0A656PPG7</accession>
<organism evidence="2 3">
    <name type="scientific">candidate division WWE3 bacterium</name>
    <dbReference type="NCBI Taxonomy" id="2053526"/>
    <lineage>
        <taxon>Bacteria</taxon>
        <taxon>Katanobacteria</taxon>
    </lineage>
</organism>
<gene>
    <name evidence="2" type="ORF">DIU24_00630</name>
</gene>
<evidence type="ECO:0008006" key="4">
    <source>
        <dbReference type="Google" id="ProtNLM"/>
    </source>
</evidence>
<keyword evidence="1" id="KW-0472">Membrane</keyword>